<dbReference type="GO" id="GO:0004674">
    <property type="term" value="F:protein serine/threonine kinase activity"/>
    <property type="evidence" value="ECO:0007669"/>
    <property type="project" value="UniProtKB-KW"/>
</dbReference>
<dbReference type="OrthoDB" id="193931at2759"/>
<dbReference type="GO" id="GO:0035556">
    <property type="term" value="P:intracellular signal transduction"/>
    <property type="evidence" value="ECO:0007669"/>
    <property type="project" value="TreeGrafter"/>
</dbReference>
<dbReference type="PANTHER" id="PTHR24346">
    <property type="entry name" value="MAP/MICROTUBULE AFFINITY-REGULATING KINASE"/>
    <property type="match status" value="1"/>
</dbReference>
<keyword evidence="5 10" id="KW-0547">Nucleotide-binding</keyword>
<evidence type="ECO:0000256" key="11">
    <source>
        <dbReference type="SAM" id="MobiDB-lite"/>
    </source>
</evidence>
<evidence type="ECO:0000313" key="13">
    <source>
        <dbReference type="EMBL" id="CAG9763161.1"/>
    </source>
</evidence>
<dbReference type="AlphaFoldDB" id="A0A9N9MEE6"/>
<evidence type="ECO:0000256" key="2">
    <source>
        <dbReference type="ARBA" id="ARBA00012513"/>
    </source>
</evidence>
<evidence type="ECO:0000313" key="14">
    <source>
        <dbReference type="Proteomes" id="UP001152799"/>
    </source>
</evidence>
<evidence type="ECO:0000259" key="12">
    <source>
        <dbReference type="SMART" id="SM00220"/>
    </source>
</evidence>
<comment type="catalytic activity">
    <reaction evidence="9">
        <text>L-seryl-[protein] + ATP = O-phospho-L-seryl-[protein] + ADP + H(+)</text>
        <dbReference type="Rhea" id="RHEA:17989"/>
        <dbReference type="Rhea" id="RHEA-COMP:9863"/>
        <dbReference type="Rhea" id="RHEA-COMP:11604"/>
        <dbReference type="ChEBI" id="CHEBI:15378"/>
        <dbReference type="ChEBI" id="CHEBI:29999"/>
        <dbReference type="ChEBI" id="CHEBI:30616"/>
        <dbReference type="ChEBI" id="CHEBI:83421"/>
        <dbReference type="ChEBI" id="CHEBI:456216"/>
        <dbReference type="EC" id="2.7.11.1"/>
    </reaction>
</comment>
<evidence type="ECO:0000256" key="9">
    <source>
        <dbReference type="ARBA" id="ARBA00048679"/>
    </source>
</evidence>
<dbReference type="CDD" id="cd12198">
    <property type="entry name" value="MELK_C"/>
    <property type="match status" value="1"/>
</dbReference>
<protein>
    <recommendedName>
        <fullName evidence="2">non-specific serine/threonine protein kinase</fullName>
        <ecNumber evidence="2">2.7.11.1</ecNumber>
    </recommendedName>
</protein>
<organism evidence="13 14">
    <name type="scientific">Ceutorhynchus assimilis</name>
    <name type="common">cabbage seed weevil</name>
    <dbReference type="NCBI Taxonomy" id="467358"/>
    <lineage>
        <taxon>Eukaryota</taxon>
        <taxon>Metazoa</taxon>
        <taxon>Ecdysozoa</taxon>
        <taxon>Arthropoda</taxon>
        <taxon>Hexapoda</taxon>
        <taxon>Insecta</taxon>
        <taxon>Pterygota</taxon>
        <taxon>Neoptera</taxon>
        <taxon>Endopterygota</taxon>
        <taxon>Coleoptera</taxon>
        <taxon>Polyphaga</taxon>
        <taxon>Cucujiformia</taxon>
        <taxon>Curculionidae</taxon>
        <taxon>Ceutorhynchinae</taxon>
        <taxon>Ceutorhynchus</taxon>
    </lineage>
</organism>
<dbReference type="Gene3D" id="3.30.310.80">
    <property type="entry name" value="Kinase associated domain 1, KA1"/>
    <property type="match status" value="1"/>
</dbReference>
<accession>A0A9N9MEE6</accession>
<dbReference type="SUPFAM" id="SSF56112">
    <property type="entry name" value="Protein kinase-like (PK-like)"/>
    <property type="match status" value="1"/>
</dbReference>
<evidence type="ECO:0000256" key="6">
    <source>
        <dbReference type="ARBA" id="ARBA00022777"/>
    </source>
</evidence>
<dbReference type="PROSITE" id="PS00107">
    <property type="entry name" value="PROTEIN_KINASE_ATP"/>
    <property type="match status" value="1"/>
</dbReference>
<dbReference type="InterPro" id="IPR001772">
    <property type="entry name" value="KA1_dom"/>
</dbReference>
<dbReference type="FunFam" id="3.30.200.20:FF:000003">
    <property type="entry name" value="Non-specific serine/threonine protein kinase"/>
    <property type="match status" value="1"/>
</dbReference>
<keyword evidence="3" id="KW-0723">Serine/threonine-protein kinase</keyword>
<proteinExistence type="inferred from homology"/>
<dbReference type="EMBL" id="OU892289">
    <property type="protein sequence ID" value="CAG9763161.1"/>
    <property type="molecule type" value="Genomic_DNA"/>
</dbReference>
<dbReference type="GO" id="GO:0005737">
    <property type="term" value="C:cytoplasm"/>
    <property type="evidence" value="ECO:0007669"/>
    <property type="project" value="TreeGrafter"/>
</dbReference>
<gene>
    <name evidence="13" type="ORF">CEUTPL_LOCUS3831</name>
</gene>
<reference evidence="13" key="1">
    <citation type="submission" date="2022-01" db="EMBL/GenBank/DDBJ databases">
        <authorList>
            <person name="King R."/>
        </authorList>
    </citation>
    <scope>NUCLEOTIDE SEQUENCE</scope>
</reference>
<dbReference type="GO" id="GO:0005524">
    <property type="term" value="F:ATP binding"/>
    <property type="evidence" value="ECO:0007669"/>
    <property type="project" value="UniProtKB-UniRule"/>
</dbReference>
<dbReference type="Proteomes" id="UP001152799">
    <property type="component" value="Chromosome 13"/>
</dbReference>
<dbReference type="PROSITE" id="PS00108">
    <property type="entry name" value="PROTEIN_KINASE_ST"/>
    <property type="match status" value="1"/>
</dbReference>
<dbReference type="Pfam" id="PF00069">
    <property type="entry name" value="Pkinase"/>
    <property type="match status" value="1"/>
</dbReference>
<evidence type="ECO:0000256" key="10">
    <source>
        <dbReference type="PROSITE-ProRule" id="PRU10141"/>
    </source>
</evidence>
<keyword evidence="6" id="KW-0418">Kinase</keyword>
<feature type="domain" description="Protein kinase" evidence="12">
    <location>
        <begin position="11"/>
        <end position="263"/>
    </location>
</feature>
<evidence type="ECO:0000256" key="7">
    <source>
        <dbReference type="ARBA" id="ARBA00022840"/>
    </source>
</evidence>
<comment type="similarity">
    <text evidence="1">Belongs to the protein kinase superfamily. CAMK Ser/Thr protein kinase family. SNF1 subfamily.</text>
</comment>
<evidence type="ECO:0000256" key="8">
    <source>
        <dbReference type="ARBA" id="ARBA00047899"/>
    </source>
</evidence>
<dbReference type="FunFam" id="1.10.510.10:FF:000271">
    <property type="entry name" value="Non-specific serine/threonine protein kinase"/>
    <property type="match status" value="1"/>
</dbReference>
<dbReference type="InterPro" id="IPR008271">
    <property type="entry name" value="Ser/Thr_kinase_AS"/>
</dbReference>
<keyword evidence="14" id="KW-1185">Reference proteome</keyword>
<comment type="catalytic activity">
    <reaction evidence="8">
        <text>L-threonyl-[protein] + ATP = O-phospho-L-threonyl-[protein] + ADP + H(+)</text>
        <dbReference type="Rhea" id="RHEA:46608"/>
        <dbReference type="Rhea" id="RHEA-COMP:11060"/>
        <dbReference type="Rhea" id="RHEA-COMP:11605"/>
        <dbReference type="ChEBI" id="CHEBI:15378"/>
        <dbReference type="ChEBI" id="CHEBI:30013"/>
        <dbReference type="ChEBI" id="CHEBI:30616"/>
        <dbReference type="ChEBI" id="CHEBI:61977"/>
        <dbReference type="ChEBI" id="CHEBI:456216"/>
        <dbReference type="EC" id="2.7.11.1"/>
    </reaction>
</comment>
<dbReference type="EC" id="2.7.11.1" evidence="2"/>
<dbReference type="InterPro" id="IPR028375">
    <property type="entry name" value="KA1/Ssp2_C"/>
</dbReference>
<dbReference type="SUPFAM" id="SSF103243">
    <property type="entry name" value="KA1-like"/>
    <property type="match status" value="2"/>
</dbReference>
<evidence type="ECO:0000256" key="4">
    <source>
        <dbReference type="ARBA" id="ARBA00022679"/>
    </source>
</evidence>
<evidence type="ECO:0000256" key="1">
    <source>
        <dbReference type="ARBA" id="ARBA00006234"/>
    </source>
</evidence>
<dbReference type="InterPro" id="IPR011009">
    <property type="entry name" value="Kinase-like_dom_sf"/>
</dbReference>
<keyword evidence="7 10" id="KW-0067">ATP-binding</keyword>
<dbReference type="InterPro" id="IPR000719">
    <property type="entry name" value="Prot_kinase_dom"/>
</dbReference>
<dbReference type="Pfam" id="PF02149">
    <property type="entry name" value="KA1"/>
    <property type="match status" value="1"/>
</dbReference>
<dbReference type="Gene3D" id="1.10.510.10">
    <property type="entry name" value="Transferase(Phosphotransferase) domain 1"/>
    <property type="match status" value="1"/>
</dbReference>
<feature type="region of interest" description="Disordered" evidence="11">
    <location>
        <begin position="351"/>
        <end position="424"/>
    </location>
</feature>
<keyword evidence="4" id="KW-0808">Transferase</keyword>
<feature type="binding site" evidence="10">
    <location>
        <position position="40"/>
    </location>
    <ligand>
        <name>ATP</name>
        <dbReference type="ChEBI" id="CHEBI:30616"/>
    </ligand>
</feature>
<sequence length="600" mass="67820">MVKFNVLKGLYETEKTIGCGGFAKVKLATHLATGEKVAIKIMDKKMMGDDLHRVTLELDALKTFRHDNICQLYQVIETETHFFIVMEYCSGGELFDHIVEKNRLTESESRGFFRQIVSAVAYLHSLGYAHRDLKPENVLLDKHQNLKLIDFGLCAKPDGGMQSPLFTSCGSPTYAAPELILGQQYFGQEVDVWAMGVLLYALLVGSLPFDDLNVNNLYKKILNGHYEEPAFISKESKKLIRSMLQIEPSKRIKISQLLNHPWLTLGIFDPVNYKTKTKKDLDRTCVQTMSKFMNIDENSLKLELSEWLWDYNTVTYLLLLNRKTRGQSLRLYPAAYGWKFPVLVELTANHSTPNNKQTRTRRKFVRSPGYLSPTGQFLEPDRKALKRPRSPALLDEASPVPSKKLTPAKGTPLKTPDRNETPSSARKLLLGSIERSLHKMRHALTPKKPLDSINNSPIMLNNKNLCNVSTTQCKDPELVITELSRGLEKKGINCTRKGFTLKGSFEPAVFHRLGGCSFELEICFLPNLGLPDCLTPTKSILKHSILNKESIESNGFVGIRRKRLKGDSWCYKKVCEQVLALTCTGFINNNSKESVLESSV</sequence>
<evidence type="ECO:0000256" key="5">
    <source>
        <dbReference type="ARBA" id="ARBA00022741"/>
    </source>
</evidence>
<dbReference type="SMART" id="SM00220">
    <property type="entry name" value="S_TKc"/>
    <property type="match status" value="1"/>
</dbReference>
<name>A0A9N9MEE6_9CUCU</name>
<dbReference type="PANTHER" id="PTHR24346:SF30">
    <property type="entry name" value="MATERNAL EMBRYONIC LEUCINE ZIPPER KINASE"/>
    <property type="match status" value="1"/>
</dbReference>
<dbReference type="InterPro" id="IPR017441">
    <property type="entry name" value="Protein_kinase_ATP_BS"/>
</dbReference>
<evidence type="ECO:0000256" key="3">
    <source>
        <dbReference type="ARBA" id="ARBA00022527"/>
    </source>
</evidence>